<name>A0A2K9VHD1_9CAUD</name>
<accession>A0A2K9VHD1</accession>
<dbReference type="Proteomes" id="UP000240564">
    <property type="component" value="Segment"/>
</dbReference>
<keyword evidence="2" id="KW-1185">Reference proteome</keyword>
<evidence type="ECO:0000313" key="2">
    <source>
        <dbReference type="Proteomes" id="UP000240564"/>
    </source>
</evidence>
<organism evidence="1 2">
    <name type="scientific">Pseudomonas phage Bjorn</name>
    <dbReference type="NCBI Taxonomy" id="2079288"/>
    <lineage>
        <taxon>Viruses</taxon>
        <taxon>Duplodnaviria</taxon>
        <taxon>Heunggongvirae</taxon>
        <taxon>Uroviricota</taxon>
        <taxon>Caudoviricetes</taxon>
        <taxon>Bjornvirus</taxon>
        <taxon>Bjornvirus bjorn</taxon>
    </lineage>
</organism>
<dbReference type="EMBL" id="MG775259">
    <property type="protein sequence ID" value="AUV61766.1"/>
    <property type="molecule type" value="Genomic_DNA"/>
</dbReference>
<reference evidence="1 2" key="1">
    <citation type="submission" date="2018-01" db="EMBL/GenBank/DDBJ databases">
        <title>Pseudomonas phages infecting Pseudomonas sp. isolated from Prunus avium.</title>
        <authorList>
            <person name="Colberg O."/>
            <person name="Byth Carstens A."/>
        </authorList>
    </citation>
    <scope>NUCLEOTIDE SEQUENCE [LARGE SCALE GENOMIC DNA]</scope>
</reference>
<gene>
    <name evidence="1" type="ORF">PsPhBjorn_gp50</name>
</gene>
<protein>
    <submittedName>
        <fullName evidence="1">Uncharacterized protein</fullName>
    </submittedName>
</protein>
<sequence length="69" mass="7807">MGDVIQLKRMTIGRVDPLRICEAAQERGFEEIILIGVDKDGEPYLATSTGDAAKVLWYLENAKRVWLDQ</sequence>
<evidence type="ECO:0000313" key="1">
    <source>
        <dbReference type="EMBL" id="AUV61766.1"/>
    </source>
</evidence>
<proteinExistence type="predicted"/>